<dbReference type="AlphaFoldDB" id="A0A4R3MFE0"/>
<dbReference type="EMBL" id="SMAJ01000001">
    <property type="protein sequence ID" value="TCT10957.1"/>
    <property type="molecule type" value="Genomic_DNA"/>
</dbReference>
<evidence type="ECO:0000313" key="1">
    <source>
        <dbReference type="EMBL" id="TCT10957.1"/>
    </source>
</evidence>
<comment type="caution">
    <text evidence="1">The sequence shown here is derived from an EMBL/GenBank/DDBJ whole genome shotgun (WGS) entry which is preliminary data.</text>
</comment>
<organism evidence="1 2">
    <name type="scientific">Paralcaligenes ureilyticus</name>
    <dbReference type="NCBI Taxonomy" id="627131"/>
    <lineage>
        <taxon>Bacteria</taxon>
        <taxon>Pseudomonadati</taxon>
        <taxon>Pseudomonadota</taxon>
        <taxon>Betaproteobacteria</taxon>
        <taxon>Burkholderiales</taxon>
        <taxon>Alcaligenaceae</taxon>
        <taxon>Paralcaligenes</taxon>
    </lineage>
</organism>
<proteinExistence type="predicted"/>
<gene>
    <name evidence="1" type="ORF">EDC26_101179</name>
</gene>
<reference evidence="1 2" key="1">
    <citation type="submission" date="2019-03" db="EMBL/GenBank/DDBJ databases">
        <title>Genomic Encyclopedia of Type Strains, Phase IV (KMG-IV): sequencing the most valuable type-strain genomes for metagenomic binning, comparative biology and taxonomic classification.</title>
        <authorList>
            <person name="Goeker M."/>
        </authorList>
    </citation>
    <scope>NUCLEOTIDE SEQUENCE [LARGE SCALE GENOMIC DNA]</scope>
    <source>
        <strain evidence="1 2">DSM 24591</strain>
    </source>
</reference>
<sequence length="45" mass="5082">MTKAIKSKHERDGSRFLALPNQVLESQAFILLSGQQIRLLLDIAM</sequence>
<dbReference type="Proteomes" id="UP000295525">
    <property type="component" value="Unassembled WGS sequence"/>
</dbReference>
<name>A0A4R3MFE0_9BURK</name>
<protein>
    <submittedName>
        <fullName evidence="1">Uncharacterized protein</fullName>
    </submittedName>
</protein>
<accession>A0A4R3MFE0</accession>
<keyword evidence="2" id="KW-1185">Reference proteome</keyword>
<evidence type="ECO:0000313" key="2">
    <source>
        <dbReference type="Proteomes" id="UP000295525"/>
    </source>
</evidence>